<keyword evidence="3" id="KW-1185">Reference proteome</keyword>
<name>A0ABD3MA82_9STRA</name>
<organism evidence="2 3">
    <name type="scientific">Discostella pseudostelligera</name>
    <dbReference type="NCBI Taxonomy" id="259834"/>
    <lineage>
        <taxon>Eukaryota</taxon>
        <taxon>Sar</taxon>
        <taxon>Stramenopiles</taxon>
        <taxon>Ochrophyta</taxon>
        <taxon>Bacillariophyta</taxon>
        <taxon>Coscinodiscophyceae</taxon>
        <taxon>Thalassiosirophycidae</taxon>
        <taxon>Stephanodiscales</taxon>
        <taxon>Stephanodiscaceae</taxon>
        <taxon>Discostella</taxon>
    </lineage>
</organism>
<feature type="compositionally biased region" description="Acidic residues" evidence="1">
    <location>
        <begin position="11"/>
        <end position="27"/>
    </location>
</feature>
<feature type="region of interest" description="Disordered" evidence="1">
    <location>
        <begin position="1"/>
        <end position="27"/>
    </location>
</feature>
<gene>
    <name evidence="2" type="ORF">ACHAWU_000013</name>
</gene>
<dbReference type="Proteomes" id="UP001530293">
    <property type="component" value="Unassembled WGS sequence"/>
</dbReference>
<evidence type="ECO:0000313" key="3">
    <source>
        <dbReference type="Proteomes" id="UP001530293"/>
    </source>
</evidence>
<dbReference type="EMBL" id="JALLBG020000173">
    <property type="protein sequence ID" value="KAL3760693.1"/>
    <property type="molecule type" value="Genomic_DNA"/>
</dbReference>
<evidence type="ECO:0000256" key="1">
    <source>
        <dbReference type="SAM" id="MobiDB-lite"/>
    </source>
</evidence>
<protein>
    <submittedName>
        <fullName evidence="2">Uncharacterized protein</fullName>
    </submittedName>
</protein>
<sequence length="43" mass="4613">MDCREALADSEGLEEDNDDDGGGGDVDDLAVVLVEERGYQSRP</sequence>
<accession>A0ABD3MA82</accession>
<comment type="caution">
    <text evidence="2">The sequence shown here is derived from an EMBL/GenBank/DDBJ whole genome shotgun (WGS) entry which is preliminary data.</text>
</comment>
<proteinExistence type="predicted"/>
<evidence type="ECO:0000313" key="2">
    <source>
        <dbReference type="EMBL" id="KAL3760693.1"/>
    </source>
</evidence>
<reference evidence="2 3" key="1">
    <citation type="submission" date="2024-10" db="EMBL/GenBank/DDBJ databases">
        <title>Updated reference genomes for cyclostephanoid diatoms.</title>
        <authorList>
            <person name="Roberts W.R."/>
            <person name="Alverson A.J."/>
        </authorList>
    </citation>
    <scope>NUCLEOTIDE SEQUENCE [LARGE SCALE GENOMIC DNA]</scope>
    <source>
        <strain evidence="2 3">AJA232-27</strain>
    </source>
</reference>
<dbReference type="AlphaFoldDB" id="A0ABD3MA82"/>